<dbReference type="InterPro" id="IPR016024">
    <property type="entry name" value="ARM-type_fold"/>
</dbReference>
<reference evidence="4" key="2">
    <citation type="submission" date="2023-05" db="EMBL/GenBank/DDBJ databases">
        <authorList>
            <consortium name="Lawrence Berkeley National Laboratory"/>
            <person name="Steindorff A."/>
            <person name="Hensen N."/>
            <person name="Bonometti L."/>
            <person name="Westerberg I."/>
            <person name="Brannstrom I.O."/>
            <person name="Guillou S."/>
            <person name="Cros-Aarteil S."/>
            <person name="Calhoun S."/>
            <person name="Haridas S."/>
            <person name="Kuo A."/>
            <person name="Mondo S."/>
            <person name="Pangilinan J."/>
            <person name="Riley R."/>
            <person name="Labutti K."/>
            <person name="Andreopoulos B."/>
            <person name="Lipzen A."/>
            <person name="Chen C."/>
            <person name="Yanf M."/>
            <person name="Daum C."/>
            <person name="Ng V."/>
            <person name="Clum A."/>
            <person name="Ohm R."/>
            <person name="Martin F."/>
            <person name="Silar P."/>
            <person name="Natvig D."/>
            <person name="Lalanne C."/>
            <person name="Gautier V."/>
            <person name="Ament-Velasquez S.L."/>
            <person name="Kruys A."/>
            <person name="Hutchinson M.I."/>
            <person name="Powell A.J."/>
            <person name="Barry K."/>
            <person name="Miller A.N."/>
            <person name="Grigoriev I.V."/>
            <person name="Debuchy R."/>
            <person name="Gladieux P."/>
            <person name="Thoren M.H."/>
            <person name="Johannesson H."/>
        </authorList>
    </citation>
    <scope>NUCLEOTIDE SEQUENCE</scope>
    <source>
        <strain evidence="4">PSN293</strain>
    </source>
</reference>
<gene>
    <name evidence="4" type="ORF">QBC37DRAFT_420284</name>
</gene>
<evidence type="ECO:0000256" key="1">
    <source>
        <dbReference type="ARBA" id="ARBA00049983"/>
    </source>
</evidence>
<evidence type="ECO:0000313" key="4">
    <source>
        <dbReference type="EMBL" id="KAK4214825.1"/>
    </source>
</evidence>
<feature type="region of interest" description="Disordered" evidence="2">
    <location>
        <begin position="1"/>
        <end position="28"/>
    </location>
</feature>
<dbReference type="Pfam" id="PF25567">
    <property type="entry name" value="TPR_SYO1"/>
    <property type="match status" value="1"/>
</dbReference>
<protein>
    <submittedName>
        <fullName evidence="4">Synchronized import protein 1</fullName>
    </submittedName>
</protein>
<feature type="domain" description="SYO1-like TPR repeats" evidence="3">
    <location>
        <begin position="440"/>
        <end position="675"/>
    </location>
</feature>
<keyword evidence="5" id="KW-1185">Reference proteome</keyword>
<evidence type="ECO:0000259" key="3">
    <source>
        <dbReference type="Pfam" id="PF25567"/>
    </source>
</evidence>
<dbReference type="CDD" id="cd13394">
    <property type="entry name" value="Syo1_like"/>
    <property type="match status" value="1"/>
</dbReference>
<sequence length="680" mass="74634">MGKSRRNRTRAPRTDPISKHVKPPSDPELAALRESRILPVIKDLQSPDVKSRSTAATAIANIVTDTKCRKLLLREQVVHIVLTETLTDASIDSRAAGWEILRVLAQEEEADFCVHLYRVDVLTAIEHAAKAITETLVASEPPFSKLMKAQQRLLWDMTNSLLALLASLAVAREEIVQAIVANTTILRFLFRLVSADVVPQEISEETLSCLMTLAEDNLPLGQAIIDDQETRCYEELLKLKSKSGSRSVLACGVLHNVFVSLQWLDYSPGKDGACDAILVPNLCEALEQPFSSTRNGDDHQGFSPFQTVQTALEVLASIGADFQTALEKGNRQQPGAAKPAASAEEWNGFGDDGDEMEVDGESNHGEEDQEEDGEDEDEDEDEDDDEFDEEDLEKVTGLDEDHEESDDLQDVPTLRALIQLAVPQLIRLTNIAIENDEALAIQDHALSALNNIAWTISILEFADGENANILAAWAPVAKKIWLKAVTPIVEADNADLSLATQVTSLAWAVARTLQGKTPVTPAQHRKFIALYQATKGLGQSSPGAGNGQEEAQDPFQSVGIKCIGVLGSLARDPAPIDVNREIGVFLTTVVNAPNTPPADIIEALNQLFDIYADEDVACDKEVFWKDGFLSHLEALLPKLKTIAKGIDKRAQEELRMKADEVVLNLGRFIQYKKKHSPRTR</sequence>
<accession>A0AAN7BBE9</accession>
<dbReference type="SUPFAM" id="SSF48371">
    <property type="entry name" value="ARM repeat"/>
    <property type="match status" value="1"/>
</dbReference>
<dbReference type="InterPro" id="IPR011989">
    <property type="entry name" value="ARM-like"/>
</dbReference>
<evidence type="ECO:0000256" key="2">
    <source>
        <dbReference type="SAM" id="MobiDB-lite"/>
    </source>
</evidence>
<comment type="caution">
    <text evidence="4">The sequence shown here is derived from an EMBL/GenBank/DDBJ whole genome shotgun (WGS) entry which is preliminary data.</text>
</comment>
<dbReference type="GO" id="GO:0006606">
    <property type="term" value="P:protein import into nucleus"/>
    <property type="evidence" value="ECO:0007669"/>
    <property type="project" value="TreeGrafter"/>
</dbReference>
<feature type="compositionally biased region" description="Basic residues" evidence="2">
    <location>
        <begin position="1"/>
        <end position="11"/>
    </location>
</feature>
<dbReference type="InterPro" id="IPR057990">
    <property type="entry name" value="TPR_SYO1"/>
</dbReference>
<dbReference type="PANTHER" id="PTHR13347">
    <property type="entry name" value="HEAT REPEAT-CONTAINING PROTEIN 3"/>
    <property type="match status" value="1"/>
</dbReference>
<feature type="compositionally biased region" description="Acidic residues" evidence="2">
    <location>
        <begin position="400"/>
        <end position="409"/>
    </location>
</feature>
<dbReference type="Gene3D" id="1.25.10.10">
    <property type="entry name" value="Leucine-rich Repeat Variant"/>
    <property type="match status" value="2"/>
</dbReference>
<reference evidence="4" key="1">
    <citation type="journal article" date="2023" name="Mol. Phylogenet. Evol.">
        <title>Genome-scale phylogeny and comparative genomics of the fungal order Sordariales.</title>
        <authorList>
            <person name="Hensen N."/>
            <person name="Bonometti L."/>
            <person name="Westerberg I."/>
            <person name="Brannstrom I.O."/>
            <person name="Guillou S."/>
            <person name="Cros-Aarteil S."/>
            <person name="Calhoun S."/>
            <person name="Haridas S."/>
            <person name="Kuo A."/>
            <person name="Mondo S."/>
            <person name="Pangilinan J."/>
            <person name="Riley R."/>
            <person name="LaButti K."/>
            <person name="Andreopoulos B."/>
            <person name="Lipzen A."/>
            <person name="Chen C."/>
            <person name="Yan M."/>
            <person name="Daum C."/>
            <person name="Ng V."/>
            <person name="Clum A."/>
            <person name="Steindorff A."/>
            <person name="Ohm R.A."/>
            <person name="Martin F."/>
            <person name="Silar P."/>
            <person name="Natvig D.O."/>
            <person name="Lalanne C."/>
            <person name="Gautier V."/>
            <person name="Ament-Velasquez S.L."/>
            <person name="Kruys A."/>
            <person name="Hutchinson M.I."/>
            <person name="Powell A.J."/>
            <person name="Barry K."/>
            <person name="Miller A.N."/>
            <person name="Grigoriev I.V."/>
            <person name="Debuchy R."/>
            <person name="Gladieux P."/>
            <person name="Hiltunen Thoren M."/>
            <person name="Johannesson H."/>
        </authorList>
    </citation>
    <scope>NUCLEOTIDE SEQUENCE</scope>
    <source>
        <strain evidence="4">PSN293</strain>
    </source>
</reference>
<dbReference type="Proteomes" id="UP001301769">
    <property type="component" value="Unassembled WGS sequence"/>
</dbReference>
<dbReference type="InterPro" id="IPR052616">
    <property type="entry name" value="SYO1-like"/>
</dbReference>
<name>A0AAN7BBE9_9PEZI</name>
<organism evidence="4 5">
    <name type="scientific">Rhypophila decipiens</name>
    <dbReference type="NCBI Taxonomy" id="261697"/>
    <lineage>
        <taxon>Eukaryota</taxon>
        <taxon>Fungi</taxon>
        <taxon>Dikarya</taxon>
        <taxon>Ascomycota</taxon>
        <taxon>Pezizomycotina</taxon>
        <taxon>Sordariomycetes</taxon>
        <taxon>Sordariomycetidae</taxon>
        <taxon>Sordariales</taxon>
        <taxon>Naviculisporaceae</taxon>
        <taxon>Rhypophila</taxon>
    </lineage>
</organism>
<feature type="region of interest" description="Disordered" evidence="2">
    <location>
        <begin position="328"/>
        <end position="409"/>
    </location>
</feature>
<dbReference type="EMBL" id="MU858087">
    <property type="protein sequence ID" value="KAK4214825.1"/>
    <property type="molecule type" value="Genomic_DNA"/>
</dbReference>
<feature type="compositionally biased region" description="Acidic residues" evidence="2">
    <location>
        <begin position="351"/>
        <end position="360"/>
    </location>
</feature>
<comment type="similarity">
    <text evidence="1">Belongs to the nuclear import and ribosome assembly adapter family.</text>
</comment>
<feature type="compositionally biased region" description="Acidic residues" evidence="2">
    <location>
        <begin position="367"/>
        <end position="392"/>
    </location>
</feature>
<proteinExistence type="inferred from homology"/>
<dbReference type="GO" id="GO:0051082">
    <property type="term" value="F:unfolded protein binding"/>
    <property type="evidence" value="ECO:0007669"/>
    <property type="project" value="TreeGrafter"/>
</dbReference>
<dbReference type="GO" id="GO:0042273">
    <property type="term" value="P:ribosomal large subunit biogenesis"/>
    <property type="evidence" value="ECO:0007669"/>
    <property type="project" value="TreeGrafter"/>
</dbReference>
<evidence type="ECO:0000313" key="5">
    <source>
        <dbReference type="Proteomes" id="UP001301769"/>
    </source>
</evidence>
<dbReference type="PANTHER" id="PTHR13347:SF1">
    <property type="entry name" value="HEAT REPEAT-CONTAINING PROTEIN 3"/>
    <property type="match status" value="1"/>
</dbReference>
<dbReference type="AlphaFoldDB" id="A0AAN7BBE9"/>